<gene>
    <name evidence="1" type="ORF">ILEXP_LOCUS40945</name>
</gene>
<keyword evidence="2" id="KW-1185">Reference proteome</keyword>
<reference evidence="1 2" key="1">
    <citation type="submission" date="2024-02" db="EMBL/GenBank/DDBJ databases">
        <authorList>
            <person name="Vignale AGUSTIN F."/>
            <person name="Sosa J E."/>
            <person name="Modenutti C."/>
        </authorList>
    </citation>
    <scope>NUCLEOTIDE SEQUENCE [LARGE SCALE GENOMIC DNA]</scope>
</reference>
<evidence type="ECO:0000313" key="1">
    <source>
        <dbReference type="EMBL" id="CAK9171389.1"/>
    </source>
</evidence>
<dbReference type="EMBL" id="CAUOFW020005724">
    <property type="protein sequence ID" value="CAK9171389.1"/>
    <property type="molecule type" value="Genomic_DNA"/>
</dbReference>
<accession>A0ABC8TX41</accession>
<evidence type="ECO:0000313" key="2">
    <source>
        <dbReference type="Proteomes" id="UP001642360"/>
    </source>
</evidence>
<protein>
    <submittedName>
        <fullName evidence="1">Uncharacterized protein</fullName>
    </submittedName>
</protein>
<sequence length="125" mass="14098">MPDLGNLLNSSSLILSSCSNLKAVVNEQSDSVKTLGTDHSWSCNWEQKFLFPIRHKENLNSNGGKVRVLRKCKKSVRNKSLDSYVKAWVAMKIESGVPQLKCFLPFLVKAPRLVNSWFSNCLLND</sequence>
<dbReference type="AlphaFoldDB" id="A0ABC8TX41"/>
<dbReference type="Proteomes" id="UP001642360">
    <property type="component" value="Unassembled WGS sequence"/>
</dbReference>
<proteinExistence type="predicted"/>
<name>A0ABC8TX41_9AQUA</name>
<comment type="caution">
    <text evidence="1">The sequence shown here is derived from an EMBL/GenBank/DDBJ whole genome shotgun (WGS) entry which is preliminary data.</text>
</comment>
<organism evidence="1 2">
    <name type="scientific">Ilex paraguariensis</name>
    <name type="common">yerba mate</name>
    <dbReference type="NCBI Taxonomy" id="185542"/>
    <lineage>
        <taxon>Eukaryota</taxon>
        <taxon>Viridiplantae</taxon>
        <taxon>Streptophyta</taxon>
        <taxon>Embryophyta</taxon>
        <taxon>Tracheophyta</taxon>
        <taxon>Spermatophyta</taxon>
        <taxon>Magnoliopsida</taxon>
        <taxon>eudicotyledons</taxon>
        <taxon>Gunneridae</taxon>
        <taxon>Pentapetalae</taxon>
        <taxon>asterids</taxon>
        <taxon>campanulids</taxon>
        <taxon>Aquifoliales</taxon>
        <taxon>Aquifoliaceae</taxon>
        <taxon>Ilex</taxon>
    </lineage>
</organism>